<evidence type="ECO:0000256" key="1">
    <source>
        <dbReference type="ARBA" id="ARBA00004651"/>
    </source>
</evidence>
<evidence type="ECO:0000256" key="8">
    <source>
        <dbReference type="RuleBase" id="RU280814"/>
    </source>
</evidence>
<feature type="transmembrane region" description="Helical" evidence="8">
    <location>
        <begin position="702"/>
        <end position="725"/>
    </location>
</feature>
<feature type="transmembrane region" description="Helical" evidence="8">
    <location>
        <begin position="359"/>
        <end position="378"/>
    </location>
</feature>
<dbReference type="InterPro" id="IPR049452">
    <property type="entry name" value="Anoctamin_TM"/>
</dbReference>
<dbReference type="GO" id="GO:0005886">
    <property type="term" value="C:plasma membrane"/>
    <property type="evidence" value="ECO:0007669"/>
    <property type="project" value="UniProtKB-SubCell"/>
</dbReference>
<keyword evidence="6 8" id="KW-0472">Membrane</keyword>
<feature type="transmembrane region" description="Helical" evidence="8">
    <location>
        <begin position="524"/>
        <end position="545"/>
    </location>
</feature>
<evidence type="ECO:0000256" key="3">
    <source>
        <dbReference type="ARBA" id="ARBA00022475"/>
    </source>
</evidence>
<feature type="transmembrane region" description="Helical" evidence="8">
    <location>
        <begin position="810"/>
        <end position="831"/>
    </location>
</feature>
<evidence type="ECO:0000259" key="10">
    <source>
        <dbReference type="Pfam" id="PF04547"/>
    </source>
</evidence>
<evidence type="ECO:0000313" key="13">
    <source>
        <dbReference type="Proteomes" id="UP000594262"/>
    </source>
</evidence>
<evidence type="ECO:0000256" key="9">
    <source>
        <dbReference type="SAM" id="MobiDB-lite"/>
    </source>
</evidence>
<feature type="region of interest" description="Disordered" evidence="9">
    <location>
        <begin position="853"/>
        <end position="900"/>
    </location>
</feature>
<dbReference type="PANTHER" id="PTHR12308">
    <property type="entry name" value="ANOCTAMIN"/>
    <property type="match status" value="1"/>
</dbReference>
<evidence type="ECO:0000256" key="2">
    <source>
        <dbReference type="ARBA" id="ARBA00009671"/>
    </source>
</evidence>
<feature type="transmembrane region" description="Helical" evidence="8">
    <location>
        <begin position="434"/>
        <end position="460"/>
    </location>
</feature>
<feature type="domain" description="Anoctamin transmembrane" evidence="10">
    <location>
        <begin position="262"/>
        <end position="845"/>
    </location>
</feature>
<keyword evidence="3" id="KW-1003">Cell membrane</keyword>
<accession>A0A7M5X5W0</accession>
<organism evidence="12 13">
    <name type="scientific">Clytia hemisphaerica</name>
    <dbReference type="NCBI Taxonomy" id="252671"/>
    <lineage>
        <taxon>Eukaryota</taxon>
        <taxon>Metazoa</taxon>
        <taxon>Cnidaria</taxon>
        <taxon>Hydrozoa</taxon>
        <taxon>Hydroidolina</taxon>
        <taxon>Leptothecata</taxon>
        <taxon>Obeliida</taxon>
        <taxon>Clytiidae</taxon>
        <taxon>Clytia</taxon>
    </lineage>
</organism>
<dbReference type="GO" id="GO:0005254">
    <property type="term" value="F:chloride channel activity"/>
    <property type="evidence" value="ECO:0007669"/>
    <property type="project" value="TreeGrafter"/>
</dbReference>
<name>A0A7M5X5W0_9CNID</name>
<comment type="caution">
    <text evidence="8">Lacks conserved residue(s) required for the propagation of feature annotation.</text>
</comment>
<feature type="transmembrane region" description="Helical" evidence="8">
    <location>
        <begin position="582"/>
        <end position="605"/>
    </location>
</feature>
<protein>
    <recommendedName>
        <fullName evidence="8">Anoctamin</fullName>
    </recommendedName>
</protein>
<dbReference type="GeneID" id="136797905"/>
<evidence type="ECO:0000256" key="4">
    <source>
        <dbReference type="ARBA" id="ARBA00022692"/>
    </source>
</evidence>
<feature type="transmembrane region" description="Helical" evidence="8">
    <location>
        <begin position="270"/>
        <end position="299"/>
    </location>
</feature>
<dbReference type="GO" id="GO:0046983">
    <property type="term" value="F:protein dimerization activity"/>
    <property type="evidence" value="ECO:0007669"/>
    <property type="project" value="InterPro"/>
</dbReference>
<keyword evidence="5 8" id="KW-1133">Transmembrane helix</keyword>
<dbReference type="RefSeq" id="XP_066910587.1">
    <property type="nucleotide sequence ID" value="XM_067054486.1"/>
</dbReference>
<dbReference type="InterPro" id="IPR032394">
    <property type="entry name" value="Anoct_dimer"/>
</dbReference>
<keyword evidence="4 8" id="KW-0812">Transmembrane</keyword>
<feature type="region of interest" description="Disordered" evidence="9">
    <location>
        <begin position="1"/>
        <end position="28"/>
    </location>
</feature>
<dbReference type="OrthoDB" id="296386at2759"/>
<dbReference type="Proteomes" id="UP000594262">
    <property type="component" value="Unplaced"/>
</dbReference>
<feature type="domain" description="Anoctamin dimerisation" evidence="11">
    <location>
        <begin position="33"/>
        <end position="259"/>
    </location>
</feature>
<comment type="subcellular location">
    <subcellularLocation>
        <location evidence="1">Cell membrane</location>
        <topology evidence="1">Multi-pass membrane protein</topology>
    </subcellularLocation>
    <subcellularLocation>
        <location evidence="8">Membrane</location>
        <topology evidence="8">Multi-pass membrane protein</topology>
    </subcellularLocation>
</comment>
<evidence type="ECO:0000256" key="6">
    <source>
        <dbReference type="ARBA" id="ARBA00023136"/>
    </source>
</evidence>
<dbReference type="InterPro" id="IPR007632">
    <property type="entry name" value="Anoctamin"/>
</dbReference>
<feature type="transmembrane region" description="Helical" evidence="8">
    <location>
        <begin position="649"/>
        <end position="672"/>
    </location>
</feature>
<evidence type="ECO:0000313" key="12">
    <source>
        <dbReference type="EnsemblMetazoa" id="CLYHEMP017906.3"/>
    </source>
</evidence>
<evidence type="ECO:0000256" key="7">
    <source>
        <dbReference type="ARBA" id="ARBA00023180"/>
    </source>
</evidence>
<dbReference type="Pfam" id="PF04547">
    <property type="entry name" value="Anoctamin"/>
    <property type="match status" value="1"/>
</dbReference>
<keyword evidence="7" id="KW-0325">Glycoprotein</keyword>
<evidence type="ECO:0000256" key="5">
    <source>
        <dbReference type="ARBA" id="ARBA00022989"/>
    </source>
</evidence>
<dbReference type="PANTHER" id="PTHR12308:SF84">
    <property type="entry name" value="ANOCTAMIN"/>
    <property type="match status" value="1"/>
</dbReference>
<dbReference type="Pfam" id="PF16178">
    <property type="entry name" value="Anoct_dimer"/>
    <property type="match status" value="1"/>
</dbReference>
<evidence type="ECO:0000259" key="11">
    <source>
        <dbReference type="Pfam" id="PF16178"/>
    </source>
</evidence>
<dbReference type="EnsemblMetazoa" id="CLYHEMT017906.3">
    <property type="protein sequence ID" value="CLYHEMP017906.3"/>
    <property type="gene ID" value="CLYHEMG017906"/>
</dbReference>
<sequence>MADQEDSEAHLLTNTQGDMSDEKTKTPAAEDLMFEDGVRRIDIIFAYEANAELDPQRQKYLDNLKVLGLEFEQAKMHGKDYGSFEGQEQKENETHFIKVHAPFDLLCDTAEDMKIKMPVKENDINIPAWYENYSVINTIKNLDPFIIREPKTVDEKLFFVATFDKDRLKEFVGHENQDTFFSPAERSRIVYFLMEKTKFGDQDLDVGILKMQHEGIITDVYPLHDGPTKEIDGSEPTNDRQRLQEDWARPGRIFKYQPVPAIKEYFGEKIALYFSWLGFYTAFLIPAAIVGVICFIYGVGTAVNYTPIKELCAEDTNNNGTGAYKFVMCPLCDKLCSYYLLSKEGCLYSKVTHFFDNEATLFFAIFMSLWATIFLEFWKRKQVSLAYEWHTMDFEEDEERPRPEYLAAVTRLKENPVTGKMEPYMPLGQKCKRLTGAFGIVIFFVVLVLAAVVSVVIFRAAFYAFLLKSDNAMIRQRAKLVVSGVAACVNLIAINLLKFIYQRIAVMITNWENPRTRTDYEDSFTVKMFWFQFANTYASIFYVAFFKSEFFTGSVGRYKRFTASNFRFDGCSVQGCFMELTLQLIIIMVGQQIIGNIMEIVIPFLKTKYRDYKGKKQHLYESSEEPRWVTDYEGEMQTKFSLFWQYLEIVLQYGFVTMFVAAFPLAPLFALINNMVEIRLDASNFIHNFRRPVAERAEDIGAWYSILATLTTFSTIVNGFVLAFTSELIPKLVYRYYASTTGSLEGFTEWSLSKFPIAEIGANGRPDNPQLNIPDFNATANKYCLYPGYHESKAPYKRDLDYWVITSARLAFILAFQALVITITWVIGYLVPDVPKTLELRIKRENFIAAEMEKNHKERTGKRKPRPDDDRNDVTLSGEITNRGHADSSLSPDHTHTTYI</sequence>
<keyword evidence="13" id="KW-1185">Reference proteome</keyword>
<dbReference type="AlphaFoldDB" id="A0A7M5X5W0"/>
<reference evidence="12" key="1">
    <citation type="submission" date="2021-01" db="UniProtKB">
        <authorList>
            <consortium name="EnsemblMetazoa"/>
        </authorList>
    </citation>
    <scope>IDENTIFICATION</scope>
</reference>
<proteinExistence type="inferred from homology"/>
<comment type="similarity">
    <text evidence="2 8">Belongs to the anoctamin family.</text>
</comment>
<feature type="transmembrane region" description="Helical" evidence="8">
    <location>
        <begin position="480"/>
        <end position="501"/>
    </location>
</feature>